<name>A0ABX7PZI3_9BACT</name>
<dbReference type="RefSeq" id="WP_207161815.1">
    <property type="nucleotide sequence ID" value="NZ_CP071382.1"/>
</dbReference>
<evidence type="ECO:0000313" key="9">
    <source>
        <dbReference type="Proteomes" id="UP000663651"/>
    </source>
</evidence>
<evidence type="ECO:0000256" key="6">
    <source>
        <dbReference type="SAM" id="Phobius"/>
    </source>
</evidence>
<evidence type="ECO:0000259" key="7">
    <source>
        <dbReference type="Pfam" id="PF05140"/>
    </source>
</evidence>
<evidence type="ECO:0000256" key="5">
    <source>
        <dbReference type="ARBA" id="ARBA00023136"/>
    </source>
</evidence>
<dbReference type="Proteomes" id="UP000663651">
    <property type="component" value="Chromosome"/>
</dbReference>
<dbReference type="Pfam" id="PF05140">
    <property type="entry name" value="ResB"/>
    <property type="match status" value="1"/>
</dbReference>
<keyword evidence="4 6" id="KW-1133">Transmembrane helix</keyword>
<evidence type="ECO:0000313" key="8">
    <source>
        <dbReference type="EMBL" id="QSV44230.1"/>
    </source>
</evidence>
<evidence type="ECO:0000256" key="1">
    <source>
        <dbReference type="ARBA" id="ARBA00004141"/>
    </source>
</evidence>
<proteinExistence type="predicted"/>
<organism evidence="8 9">
    <name type="scientific">Geobacter benzoatilyticus</name>
    <dbReference type="NCBI Taxonomy" id="2815309"/>
    <lineage>
        <taxon>Bacteria</taxon>
        <taxon>Pseudomonadati</taxon>
        <taxon>Thermodesulfobacteriota</taxon>
        <taxon>Desulfuromonadia</taxon>
        <taxon>Geobacterales</taxon>
        <taxon>Geobacteraceae</taxon>
        <taxon>Geobacter</taxon>
    </lineage>
</organism>
<keyword evidence="5 6" id="KW-0472">Membrane</keyword>
<gene>
    <name evidence="8" type="ORF">JZM60_08490</name>
</gene>
<feature type="domain" description="ResB-like" evidence="7">
    <location>
        <begin position="67"/>
        <end position="299"/>
    </location>
</feature>
<evidence type="ECO:0000256" key="2">
    <source>
        <dbReference type="ARBA" id="ARBA00022692"/>
    </source>
</evidence>
<reference evidence="8 9" key="1">
    <citation type="submission" date="2021-03" db="EMBL/GenBank/DDBJ databases">
        <title>Geobacter metallireducens gen. nov. sp. nov., a microorganism capable of coupling the complete oxidation of organic compounds to the reduction of iron and other metals.</title>
        <authorList>
            <person name="Li Y."/>
        </authorList>
    </citation>
    <scope>NUCLEOTIDE SEQUENCE [LARGE SCALE GENOMIC DNA]</scope>
    <source>
        <strain evidence="8 9">Jerry-YX</strain>
    </source>
</reference>
<keyword evidence="3" id="KW-0201">Cytochrome c-type biogenesis</keyword>
<dbReference type="InterPro" id="IPR007816">
    <property type="entry name" value="ResB-like_domain"/>
</dbReference>
<sequence length="310" mass="34247">MTSRAIAFLANKKITVVLLLALIPLAVLEGQRRSVSGAVFIAFAVPLVLNLCCCLFCHLKATRRFTVERAGFLLFHAAFLMIIAGGIATYFTYSVGYVEVVEGEGFRDSRESYTEWTQQFGTRSGTGIGITVKKINLDFWPNGQIRYYDNIITLRDGVDVREAVLGVNGSVRHGTLLINLARYYGLAPHFTVITPAGENAGYVYVSDVTKNNTFDIPLAGRKATVSYDRLSDRKLDISVDLGKGRTVSRKIEPGDIIDLGNGSLKLTGIHLWNGLTVVRDVGKWPTYAGFAFFLTGLGMYYRRIFFGEGK</sequence>
<keyword evidence="2 6" id="KW-0812">Transmembrane</keyword>
<keyword evidence="9" id="KW-1185">Reference proteome</keyword>
<feature type="transmembrane region" description="Helical" evidence="6">
    <location>
        <begin position="40"/>
        <end position="59"/>
    </location>
</feature>
<evidence type="ECO:0000256" key="4">
    <source>
        <dbReference type="ARBA" id="ARBA00022989"/>
    </source>
</evidence>
<protein>
    <submittedName>
        <fullName evidence="8">Cytochrome c biogenesis protein ResB</fullName>
    </submittedName>
</protein>
<dbReference type="EMBL" id="CP071382">
    <property type="protein sequence ID" value="QSV44230.1"/>
    <property type="molecule type" value="Genomic_DNA"/>
</dbReference>
<accession>A0ABX7PZI3</accession>
<comment type="subcellular location">
    <subcellularLocation>
        <location evidence="1">Membrane</location>
        <topology evidence="1">Multi-pass membrane protein</topology>
    </subcellularLocation>
</comment>
<feature type="transmembrane region" description="Helical" evidence="6">
    <location>
        <begin position="284"/>
        <end position="301"/>
    </location>
</feature>
<feature type="transmembrane region" description="Helical" evidence="6">
    <location>
        <begin position="71"/>
        <end position="93"/>
    </location>
</feature>
<evidence type="ECO:0000256" key="3">
    <source>
        <dbReference type="ARBA" id="ARBA00022748"/>
    </source>
</evidence>